<evidence type="ECO:0000256" key="1">
    <source>
        <dbReference type="SAM" id="Phobius"/>
    </source>
</evidence>
<keyword evidence="1" id="KW-1133">Transmembrane helix</keyword>
<name>A0A199XNT6_9FLAO</name>
<proteinExistence type="predicted"/>
<dbReference type="OrthoDB" id="9182830at2"/>
<dbReference type="Proteomes" id="UP000093807">
    <property type="component" value="Unassembled WGS sequence"/>
</dbReference>
<keyword evidence="3" id="KW-1185">Reference proteome</keyword>
<dbReference type="RefSeq" id="WP_064716108.1">
    <property type="nucleotide sequence ID" value="NZ_JMTM01000061.1"/>
</dbReference>
<dbReference type="EMBL" id="JMTM01000061">
    <property type="protein sequence ID" value="OAZ03295.1"/>
    <property type="molecule type" value="Genomic_DNA"/>
</dbReference>
<sequence>MKLPNWFKITWWIILLLLTGVILFKRYEAITTGQSVPADVFIFLIFVALMLVPIFSEIEFFGLKLKKEIEELKSDINVKFGDIKNEIRTSQNQTLNQTIRAYGQYGPPPPDSKLPELEEEIDRIVKAKLQEHGVFIDQPLTSRIDVPEDNLTMFKVRYNIENQLRRIWENRFEEKAFDPRFRHQPTMKVIQDLTKFEIIDNNFYGILREILSICNYAIHGEQVTDNQVTFVSKNAKFVLDYLRETK</sequence>
<evidence type="ECO:0000313" key="2">
    <source>
        <dbReference type="EMBL" id="OAZ03295.1"/>
    </source>
</evidence>
<comment type="caution">
    <text evidence="2">The sequence shown here is derived from an EMBL/GenBank/DDBJ whole genome shotgun (WGS) entry which is preliminary data.</text>
</comment>
<dbReference type="PATRIC" id="fig|29536.5.peg.2419"/>
<dbReference type="AlphaFoldDB" id="A0A199XNT6"/>
<organism evidence="2 3">
    <name type="scientific">Flavobacterium succinicans</name>
    <dbReference type="NCBI Taxonomy" id="29536"/>
    <lineage>
        <taxon>Bacteria</taxon>
        <taxon>Pseudomonadati</taxon>
        <taxon>Bacteroidota</taxon>
        <taxon>Flavobacteriia</taxon>
        <taxon>Flavobacteriales</taxon>
        <taxon>Flavobacteriaceae</taxon>
        <taxon>Flavobacterium</taxon>
    </lineage>
</organism>
<evidence type="ECO:0000313" key="3">
    <source>
        <dbReference type="Proteomes" id="UP000093807"/>
    </source>
</evidence>
<gene>
    <name evidence="2" type="ORF">FLB_23220</name>
</gene>
<reference evidence="2 3" key="1">
    <citation type="submission" date="2016-06" db="EMBL/GenBank/DDBJ databases">
        <title>Draft genome sequence of Flavobacterium succinicans strain DD5b.</title>
        <authorList>
            <person name="Poehlein A."/>
            <person name="Daniel R."/>
            <person name="Simeonova D.D."/>
        </authorList>
    </citation>
    <scope>NUCLEOTIDE SEQUENCE [LARGE SCALE GENOMIC DNA]</scope>
    <source>
        <strain evidence="2 3">DD5b</strain>
    </source>
</reference>
<keyword evidence="1" id="KW-0812">Transmembrane</keyword>
<accession>A0A199XNT6</accession>
<keyword evidence="1" id="KW-0472">Membrane</keyword>
<feature type="transmembrane region" description="Helical" evidence="1">
    <location>
        <begin position="6"/>
        <end position="24"/>
    </location>
</feature>
<feature type="transmembrane region" description="Helical" evidence="1">
    <location>
        <begin position="36"/>
        <end position="56"/>
    </location>
</feature>
<protein>
    <submittedName>
        <fullName evidence="2">Uncharacterized protein</fullName>
    </submittedName>
</protein>